<dbReference type="Pfam" id="PF11730">
    <property type="entry name" value="DUF3297"/>
    <property type="match status" value="1"/>
</dbReference>
<keyword evidence="2" id="KW-1185">Reference proteome</keyword>
<dbReference type="STRING" id="45658.VSVS12_03997"/>
<protein>
    <recommendedName>
        <fullName evidence="3">Glutathione peroxidase</fullName>
    </recommendedName>
</protein>
<reference evidence="1 2" key="1">
    <citation type="submission" date="2016-07" db="EMBL/GenBank/DDBJ databases">
        <title>Genome sequencing of Vibrio scophthalmi strain VS-05, an isolated from Paralichthys olivaceus.</title>
        <authorList>
            <person name="Han H.-J."/>
        </authorList>
    </citation>
    <scope>NUCLEOTIDE SEQUENCE [LARGE SCALE GENOMIC DNA]</scope>
    <source>
        <strain evidence="1 2">VS-05</strain>
    </source>
</reference>
<dbReference type="AlphaFoldDB" id="A0A1C7FEH5"/>
<gene>
    <name evidence="1" type="ORF">VSVS05_03278</name>
</gene>
<accession>A0A1C7FEH5</accession>
<name>A0A1C7FEH5_9VIBR</name>
<dbReference type="PATRIC" id="fig|45658.7.peg.3234"/>
<proteinExistence type="predicted"/>
<evidence type="ECO:0008006" key="3">
    <source>
        <dbReference type="Google" id="ProtNLM"/>
    </source>
</evidence>
<evidence type="ECO:0000313" key="2">
    <source>
        <dbReference type="Proteomes" id="UP000092528"/>
    </source>
</evidence>
<evidence type="ECO:0000313" key="1">
    <source>
        <dbReference type="EMBL" id="ANU38316.1"/>
    </source>
</evidence>
<dbReference type="EMBL" id="CP016415">
    <property type="protein sequence ID" value="ANU38316.1"/>
    <property type="molecule type" value="Genomic_DNA"/>
</dbReference>
<dbReference type="Proteomes" id="UP000092528">
    <property type="component" value="Chromosome 2"/>
</dbReference>
<dbReference type="InterPro" id="IPR021724">
    <property type="entry name" value="DUF3297"/>
</dbReference>
<organism evidence="1 2">
    <name type="scientific">Vibrio scophthalmi</name>
    <dbReference type="NCBI Taxonomy" id="45658"/>
    <lineage>
        <taxon>Bacteria</taxon>
        <taxon>Pseudomonadati</taxon>
        <taxon>Pseudomonadota</taxon>
        <taxon>Gammaproteobacteria</taxon>
        <taxon>Vibrionales</taxon>
        <taxon>Vibrionaceae</taxon>
        <taxon>Vibrio</taxon>
    </lineage>
</organism>
<sequence>MLKNEEISYYKQRFIEPKPYFVYNDALFIFYKNMNMSDNKPALPDHLAGNPRSPFFVEECFEHQIGIRLNGKERTDVEEYCISEGWVKIPSPKALDRRGQPILITLKGTVEAYYV</sequence>